<comment type="caution">
    <text evidence="1">The sequence shown here is derived from an EMBL/GenBank/DDBJ whole genome shotgun (WGS) entry which is preliminary data.</text>
</comment>
<evidence type="ECO:0000313" key="1">
    <source>
        <dbReference type="EMBL" id="MCL1631428.1"/>
    </source>
</evidence>
<protein>
    <submittedName>
        <fullName evidence="1">Polymer-forming cytoskeletal protein</fullName>
    </submittedName>
</protein>
<reference evidence="1 2" key="1">
    <citation type="submission" date="2022-05" db="EMBL/GenBank/DDBJ databases">
        <title>Sporolactobacillus sp nov CPB3-1, isolated from tree bark (Mangifera indica L.).</title>
        <authorList>
            <person name="Phuengjayaem S."/>
            <person name="Tanasupawat S."/>
        </authorList>
    </citation>
    <scope>NUCLEOTIDE SEQUENCE [LARGE SCALE GENOMIC DNA]</scope>
    <source>
        <strain evidence="1 2">CPB3-1</strain>
    </source>
</reference>
<keyword evidence="2" id="KW-1185">Reference proteome</keyword>
<proteinExistence type="predicted"/>
<evidence type="ECO:0000313" key="2">
    <source>
        <dbReference type="Proteomes" id="UP001203004"/>
    </source>
</evidence>
<accession>A0ABT0M970</accession>
<name>A0ABT0M970_9BACL</name>
<gene>
    <name evidence="1" type="ORF">M3N64_05610</name>
</gene>
<dbReference type="RefSeq" id="WP_249099329.1">
    <property type="nucleotide sequence ID" value="NZ_JAMAST010000003.1"/>
</dbReference>
<dbReference type="EMBL" id="JAMAST010000003">
    <property type="protein sequence ID" value="MCL1631428.1"/>
    <property type="molecule type" value="Genomic_DNA"/>
</dbReference>
<sequence>MTEEKRSLTISGSGRAPGGCYEDVKISGSGKIIGDIMCGSISINGSGRISGDVKGSTIAVSGSAVFEKRVIAESINVNGTCRAEGNVSGERIQVNGRMHTAASIRGESVRVSGTLKVEGDLESEEIVAEGPLNVGGLCSAEHIDMTLAGFASRIGEIGCGTLTVHRRLSSELFGKLFKVFGKKLIVDTIEGDDLYLEDTEAKVIRGNRVRIGPGCSIGRVAYKNEYAKDEKAEVQSAVKE</sequence>
<dbReference type="Proteomes" id="UP001203004">
    <property type="component" value="Unassembled WGS sequence"/>
</dbReference>
<organism evidence="1 2">
    <name type="scientific">Sporolactobacillus mangiferae</name>
    <dbReference type="NCBI Taxonomy" id="2940498"/>
    <lineage>
        <taxon>Bacteria</taxon>
        <taxon>Bacillati</taxon>
        <taxon>Bacillota</taxon>
        <taxon>Bacilli</taxon>
        <taxon>Bacillales</taxon>
        <taxon>Sporolactobacillaceae</taxon>
        <taxon>Sporolactobacillus</taxon>
    </lineage>
</organism>